<keyword evidence="1" id="KW-0472">Membrane</keyword>
<keyword evidence="2" id="KW-0614">Plasmid</keyword>
<reference evidence="2 3" key="1">
    <citation type="journal article" date="2015" name="MBio">
        <title>Genome sequence of the Drosophila melanogaster male-killing Spiroplasma strain MSRO endosymbiont.</title>
        <authorList>
            <person name="Paredes J.C."/>
            <person name="Herren J.K."/>
            <person name="Schupfer F."/>
            <person name="Marin R."/>
            <person name="Claverol S."/>
            <person name="Kuo C.H."/>
            <person name="Lemaitre B."/>
            <person name="Beven L."/>
        </authorList>
    </citation>
    <scope>NUCLEOTIDE SEQUENCE [LARGE SCALE GENOMIC DNA]</scope>
    <source>
        <strain evidence="2 3">MSRO</strain>
        <plasmid evidence="2">unnamed1</plasmid>
    </source>
</reference>
<keyword evidence="1" id="KW-0812">Transmembrane</keyword>
<keyword evidence="3" id="KW-1185">Reference proteome</keyword>
<comment type="caution">
    <text evidence="2">The sequence shown here is derived from an EMBL/GenBank/DDBJ whole genome shotgun (WGS) entry which is preliminary data.</text>
</comment>
<accession>A0A2R6Y5L3</accession>
<name>A0A2R6Y5L3_9MOLU</name>
<dbReference type="Proteomes" id="UP000031565">
    <property type="component" value="Unassembled WGS sequence"/>
</dbReference>
<keyword evidence="1" id="KW-1133">Transmembrane helix</keyword>
<dbReference type="EMBL" id="JTLV02000002">
    <property type="protein sequence ID" value="PTQ58106.1"/>
    <property type="molecule type" value="Genomic_DNA"/>
</dbReference>
<geneLocation type="plasmid" evidence="2">
    <name>unnamed1</name>
</geneLocation>
<proteinExistence type="predicted"/>
<feature type="transmembrane region" description="Helical" evidence="1">
    <location>
        <begin position="45"/>
        <end position="69"/>
    </location>
</feature>
<sequence length="103" mass="12080">MKKNSSVILDKILIKLFVAILFFELISVIFFLFETISKNISLYYVGIACLASPIFILLPWIPILFIDLINIIKQKNYIRLLALLVKKLQIFVKKILIEKYNFN</sequence>
<feature type="transmembrane region" description="Helical" evidence="1">
    <location>
        <begin position="12"/>
        <end position="33"/>
    </location>
</feature>
<dbReference type="AlphaFoldDB" id="A0A2R6Y5L3"/>
<evidence type="ECO:0000313" key="3">
    <source>
        <dbReference type="Proteomes" id="UP000031565"/>
    </source>
</evidence>
<protein>
    <submittedName>
        <fullName evidence="2">Uncharacterized protein</fullName>
    </submittedName>
</protein>
<gene>
    <name evidence="2" type="ORF">SMSRO_SFP00030</name>
</gene>
<evidence type="ECO:0000313" key="2">
    <source>
        <dbReference type="EMBL" id="PTQ58106.1"/>
    </source>
</evidence>
<evidence type="ECO:0000256" key="1">
    <source>
        <dbReference type="SAM" id="Phobius"/>
    </source>
</evidence>
<organism evidence="2 3">
    <name type="scientific">Spiroplasma poulsonii</name>
    <dbReference type="NCBI Taxonomy" id="2138"/>
    <lineage>
        <taxon>Bacteria</taxon>
        <taxon>Bacillati</taxon>
        <taxon>Mycoplasmatota</taxon>
        <taxon>Mollicutes</taxon>
        <taxon>Entomoplasmatales</taxon>
        <taxon>Spiroplasmataceae</taxon>
        <taxon>Spiroplasma</taxon>
    </lineage>
</organism>